<organism evidence="3 4">
    <name type="scientific">Kitasatospora paranensis</name>
    <dbReference type="NCBI Taxonomy" id="258053"/>
    <lineage>
        <taxon>Bacteria</taxon>
        <taxon>Bacillati</taxon>
        <taxon>Actinomycetota</taxon>
        <taxon>Actinomycetes</taxon>
        <taxon>Kitasatosporales</taxon>
        <taxon>Streptomycetaceae</taxon>
        <taxon>Kitasatospora</taxon>
    </lineage>
</organism>
<dbReference type="PANTHER" id="PTHR31964">
    <property type="entry name" value="ADENINE NUCLEOTIDE ALPHA HYDROLASES-LIKE SUPERFAMILY PROTEIN"/>
    <property type="match status" value="1"/>
</dbReference>
<dbReference type="SUPFAM" id="SSF52402">
    <property type="entry name" value="Adenine nucleotide alpha hydrolases-like"/>
    <property type="match status" value="1"/>
</dbReference>
<accession>A0ABW2FTH2</accession>
<feature type="domain" description="UspA" evidence="2">
    <location>
        <begin position="8"/>
        <end position="146"/>
    </location>
</feature>
<dbReference type="Proteomes" id="UP001596435">
    <property type="component" value="Unassembled WGS sequence"/>
</dbReference>
<protein>
    <submittedName>
        <fullName evidence="3">Universal stress protein</fullName>
    </submittedName>
</protein>
<evidence type="ECO:0000256" key="1">
    <source>
        <dbReference type="ARBA" id="ARBA00008791"/>
    </source>
</evidence>
<dbReference type="PANTHER" id="PTHR31964:SF113">
    <property type="entry name" value="USPA DOMAIN-CONTAINING PROTEIN"/>
    <property type="match status" value="1"/>
</dbReference>
<dbReference type="InterPro" id="IPR006016">
    <property type="entry name" value="UspA"/>
</dbReference>
<comment type="caution">
    <text evidence="3">The sequence shown here is derived from an EMBL/GenBank/DDBJ whole genome shotgun (WGS) entry which is preliminary data.</text>
</comment>
<evidence type="ECO:0000313" key="4">
    <source>
        <dbReference type="Proteomes" id="UP001596435"/>
    </source>
</evidence>
<proteinExistence type="inferred from homology"/>
<keyword evidence="4" id="KW-1185">Reference proteome</keyword>
<evidence type="ECO:0000259" key="2">
    <source>
        <dbReference type="Pfam" id="PF00582"/>
    </source>
</evidence>
<reference evidence="4" key="1">
    <citation type="journal article" date="2019" name="Int. J. Syst. Evol. Microbiol.">
        <title>The Global Catalogue of Microorganisms (GCM) 10K type strain sequencing project: providing services to taxonomists for standard genome sequencing and annotation.</title>
        <authorList>
            <consortium name="The Broad Institute Genomics Platform"/>
            <consortium name="The Broad Institute Genome Sequencing Center for Infectious Disease"/>
            <person name="Wu L."/>
            <person name="Ma J."/>
        </authorList>
    </citation>
    <scope>NUCLEOTIDE SEQUENCE [LARGE SCALE GENOMIC DNA]</scope>
    <source>
        <strain evidence="4">CGMCC 1.12859</strain>
    </source>
</reference>
<dbReference type="RefSeq" id="WP_345704917.1">
    <property type="nucleotide sequence ID" value="NZ_BAABKV010000001.1"/>
</dbReference>
<name>A0ABW2FTH2_9ACTN</name>
<dbReference type="PRINTS" id="PR01438">
    <property type="entry name" value="UNVRSLSTRESS"/>
</dbReference>
<dbReference type="Gene3D" id="3.40.50.620">
    <property type="entry name" value="HUPs"/>
    <property type="match status" value="1"/>
</dbReference>
<dbReference type="Pfam" id="PF00582">
    <property type="entry name" value="Usp"/>
    <property type="match status" value="1"/>
</dbReference>
<gene>
    <name evidence="3" type="ORF">ACFQMG_05050</name>
</gene>
<sequence>MTHERNPDRIVVGVDGSEQAGQALRWALRQAELTGAAVEAVIAWEPPYTGWGGDMTAGEKKELGILADKVLAGTIAKVQESGPRVEVHARAAEGTPAQVLLAAAADDDVALLVVGSRGIGGFAGALLGSVGQHCAQHAPCPVVIVRGRDSLGRQTADAVPH</sequence>
<comment type="similarity">
    <text evidence="1">Belongs to the universal stress protein A family.</text>
</comment>
<evidence type="ECO:0000313" key="3">
    <source>
        <dbReference type="EMBL" id="MFC7178930.1"/>
    </source>
</evidence>
<dbReference type="EMBL" id="JBHTAJ010000007">
    <property type="protein sequence ID" value="MFC7178930.1"/>
    <property type="molecule type" value="Genomic_DNA"/>
</dbReference>
<dbReference type="InterPro" id="IPR006015">
    <property type="entry name" value="Universal_stress_UspA"/>
</dbReference>
<dbReference type="InterPro" id="IPR014729">
    <property type="entry name" value="Rossmann-like_a/b/a_fold"/>
</dbReference>